<protein>
    <submittedName>
        <fullName evidence="2">Uncharacterized protein</fullName>
    </submittedName>
</protein>
<evidence type="ECO:0000256" key="1">
    <source>
        <dbReference type="SAM" id="Phobius"/>
    </source>
</evidence>
<accession>A0A832YTX7</accession>
<dbReference type="Proteomes" id="UP000605144">
    <property type="component" value="Unassembled WGS sequence"/>
</dbReference>
<keyword evidence="1" id="KW-0812">Transmembrane</keyword>
<dbReference type="AlphaFoldDB" id="A0A832YTX7"/>
<evidence type="ECO:0000313" key="3">
    <source>
        <dbReference type="Proteomes" id="UP000605144"/>
    </source>
</evidence>
<name>A0A832YTX7_9EURY</name>
<keyword evidence="1" id="KW-1133">Transmembrane helix</keyword>
<proteinExistence type="predicted"/>
<reference evidence="2" key="1">
    <citation type="journal article" date="2020" name="ISME J.">
        <title>Gammaproteobacteria mediating utilization of methyl-, sulfur- and petroleum organic compounds in deep ocean hydrothermal plumes.</title>
        <authorList>
            <person name="Zhou Z."/>
            <person name="Liu Y."/>
            <person name="Pan J."/>
            <person name="Cron B.R."/>
            <person name="Toner B.M."/>
            <person name="Anantharaman K."/>
            <person name="Breier J.A."/>
            <person name="Dick G.J."/>
            <person name="Li M."/>
        </authorList>
    </citation>
    <scope>NUCLEOTIDE SEQUENCE</scope>
    <source>
        <strain evidence="2">SZUA-1385</strain>
    </source>
</reference>
<keyword evidence="1" id="KW-0472">Membrane</keyword>
<evidence type="ECO:0000313" key="2">
    <source>
        <dbReference type="EMBL" id="HIP17359.1"/>
    </source>
</evidence>
<feature type="transmembrane region" description="Helical" evidence="1">
    <location>
        <begin position="6"/>
        <end position="28"/>
    </location>
</feature>
<organism evidence="2 3">
    <name type="scientific">Methanothermococcus okinawensis</name>
    <dbReference type="NCBI Taxonomy" id="155863"/>
    <lineage>
        <taxon>Archaea</taxon>
        <taxon>Methanobacteriati</taxon>
        <taxon>Methanobacteriota</taxon>
        <taxon>Methanomada group</taxon>
        <taxon>Methanococci</taxon>
        <taxon>Methanococcales</taxon>
        <taxon>Methanococcaceae</taxon>
        <taxon>Methanothermococcus</taxon>
    </lineage>
</organism>
<sequence>MKRETLILIIVLILVAVPLLWVIQYLVLTPEDKLARYNVHSIEFKTIDGKNVSIIYQIKKPEEVDLSTDELDPKSKVEICYIVWYIYNHYDNVDEVQIISYYSKDNGLKEYYKFKIDRSSAKLAGLLNISEEDITSNVFHYYNKVIKLGKLKIYKN</sequence>
<dbReference type="EMBL" id="DQSV01000071">
    <property type="protein sequence ID" value="HIP17359.1"/>
    <property type="molecule type" value="Genomic_DNA"/>
</dbReference>
<gene>
    <name evidence="2" type="ORF">EYG76_03535</name>
</gene>
<comment type="caution">
    <text evidence="2">The sequence shown here is derived from an EMBL/GenBank/DDBJ whole genome shotgun (WGS) entry which is preliminary data.</text>
</comment>